<organism evidence="1 2">
    <name type="scientific">Olpidium bornovanus</name>
    <dbReference type="NCBI Taxonomy" id="278681"/>
    <lineage>
        <taxon>Eukaryota</taxon>
        <taxon>Fungi</taxon>
        <taxon>Fungi incertae sedis</taxon>
        <taxon>Olpidiomycota</taxon>
        <taxon>Olpidiomycotina</taxon>
        <taxon>Olpidiomycetes</taxon>
        <taxon>Olpidiales</taxon>
        <taxon>Olpidiaceae</taxon>
        <taxon>Olpidium</taxon>
    </lineage>
</organism>
<sequence length="80" mass="9632">QERPTPQELQANPKLSIVFNELVQILPTFRHTEYNRKPDMDVTFRRLTPKLKTEIRDELNAYKKNEMPVHEQSLRNTNFH</sequence>
<dbReference type="PANTHER" id="PTHR12751:SF18">
    <property type="entry name" value="PHOSPHATASE AND ACTIN REGULATOR 1"/>
    <property type="match status" value="1"/>
</dbReference>
<dbReference type="GO" id="GO:0030036">
    <property type="term" value="P:actin cytoskeleton organization"/>
    <property type="evidence" value="ECO:0007669"/>
    <property type="project" value="TreeGrafter"/>
</dbReference>
<gene>
    <name evidence="1" type="ORF">BJ554DRAFT_7515</name>
</gene>
<dbReference type="EMBL" id="JAEFCI010005228">
    <property type="protein sequence ID" value="KAG5460435.1"/>
    <property type="molecule type" value="Genomic_DNA"/>
</dbReference>
<feature type="non-terminal residue" evidence="1">
    <location>
        <position position="1"/>
    </location>
</feature>
<dbReference type="Proteomes" id="UP000673691">
    <property type="component" value="Unassembled WGS sequence"/>
</dbReference>
<protein>
    <submittedName>
        <fullName evidence="1">Uncharacterized protein</fullName>
    </submittedName>
</protein>
<proteinExistence type="predicted"/>
<dbReference type="PANTHER" id="PTHR12751">
    <property type="entry name" value="PHOSPHATASE AND ACTIN REGULATOR PHACTR"/>
    <property type="match status" value="1"/>
</dbReference>
<reference evidence="1 2" key="1">
    <citation type="journal article" name="Sci. Rep.">
        <title>Genome-scale phylogenetic analyses confirm Olpidium as the closest living zoosporic fungus to the non-flagellated, terrestrial fungi.</title>
        <authorList>
            <person name="Chang Y."/>
            <person name="Rochon D."/>
            <person name="Sekimoto S."/>
            <person name="Wang Y."/>
            <person name="Chovatia M."/>
            <person name="Sandor L."/>
            <person name="Salamov A."/>
            <person name="Grigoriev I.V."/>
            <person name="Stajich J.E."/>
            <person name="Spatafora J.W."/>
        </authorList>
    </citation>
    <scope>NUCLEOTIDE SEQUENCE [LARGE SCALE GENOMIC DNA]</scope>
    <source>
        <strain evidence="1">S191</strain>
    </source>
</reference>
<keyword evidence="2" id="KW-1185">Reference proteome</keyword>
<accession>A0A8H7ZW32</accession>
<comment type="caution">
    <text evidence="1">The sequence shown here is derived from an EMBL/GenBank/DDBJ whole genome shotgun (WGS) entry which is preliminary data.</text>
</comment>
<dbReference type="AlphaFoldDB" id="A0A8H7ZW32"/>
<dbReference type="OrthoDB" id="5563016at2759"/>
<evidence type="ECO:0000313" key="1">
    <source>
        <dbReference type="EMBL" id="KAG5460435.1"/>
    </source>
</evidence>
<name>A0A8H7ZW32_9FUNG</name>
<evidence type="ECO:0000313" key="2">
    <source>
        <dbReference type="Proteomes" id="UP000673691"/>
    </source>
</evidence>
<dbReference type="GO" id="GO:0003779">
    <property type="term" value="F:actin binding"/>
    <property type="evidence" value="ECO:0007669"/>
    <property type="project" value="TreeGrafter"/>
</dbReference>